<dbReference type="PANTHER" id="PTHR21663">
    <property type="entry name" value="HYPOTHETICAL HEAT DOMAIN-CONTAINING"/>
    <property type="match status" value="1"/>
</dbReference>
<comment type="similarity">
    <text evidence="1">Belongs to the HEATR5 family.</text>
</comment>
<feature type="domain" description="LAA1-like C-terminal TPR repeats" evidence="3">
    <location>
        <begin position="1896"/>
        <end position="2064"/>
    </location>
</feature>
<dbReference type="EMBL" id="MCGR01000031">
    <property type="protein sequence ID" value="ORY77652.1"/>
    <property type="molecule type" value="Genomic_DNA"/>
</dbReference>
<dbReference type="InterPro" id="IPR046837">
    <property type="entry name" value="Laa1/Sip1/HEATR5-like_HEAT"/>
</dbReference>
<dbReference type="GO" id="GO:0016020">
    <property type="term" value="C:membrane"/>
    <property type="evidence" value="ECO:0007669"/>
    <property type="project" value="TreeGrafter"/>
</dbReference>
<evidence type="ECO:0000313" key="4">
    <source>
        <dbReference type="EMBL" id="ORY77652.1"/>
    </source>
</evidence>
<dbReference type="GO" id="GO:0006897">
    <property type="term" value="P:endocytosis"/>
    <property type="evidence" value="ECO:0007669"/>
    <property type="project" value="TreeGrafter"/>
</dbReference>
<sequence>MAAQPTADPPDTTQLQQDLTLDSDKLVAQAQQDRGDLFLLTWLTTAEQSLAKAPDSLIYTIQPPLTTSLLSLLTPPSPTSPPNQSIKPGRPTRALIARILVALFRRGETKSLFDVGQTLLKGLVGSDVKGAPEREKEWRVACGYVLGEVWAEFGGQVMSLFIDVVTTTTKIYRASSLPVILRCSALVALRKAITLGAKSMSDQLIKDTFKALKVGLSEKAGAVVREAAACLLALSSAPGTFTSLTDIDSIIAPSFKALETADYATRRSLSRLVAGLLAHTQVEGSAAPPPQPKKKAAGPGGEEEDDDPYPTVGAPGGGDTNTKTMLSPIEMLVQLSAPYNKSSSSRRLRNGIIDVYSELFTILGGSWVEHYYDQVVQHLISEIGCGAAAGLGWVGWNARTAERTEPAKARYEALSARKAVGILLRDVISGRLLSESGQIMALRELGTSILKKWPSLLPSQPSPSKQSLLLALEETSSLLRSLGCAPQAVQEVLYDPLTRLVSHPSHSVQITAAIALRTFCNVAPTRLSSTLIHLVDLLNKDLGLLDSTSSSADVHRRAIGHAHALAALINLIPHQPLYVSFDLSAKCMSLALSLLKQSSSHELHVSGIEIQVAWILVGALMSLGPNFVRLHLPQLLILWRNALPKATSKEASQAQVRGENEWAFLLHIRECTLGAILSFLRHNSSSPSSSSSTSPGLVNDDVSRRLVLLLANGLSFFNTFSTTHPTLLDTHPTPSTTSRLTLFDRSLLLRRRLLQCFVAMGQNPSTSPYQIDLLKQVVGTFSDPERYVGEAALQAAVSAAGFVSVWEETDGFAFGVSSLMSEGGSGEEGSEGATGGAGGRRAVRLNRDYAESKIDEQLRLSILGAPEHDPLVLSYRHHTSSTEADDFPSPPPPAVGLVDASISLFALYFTLQESGNQSALLQIMSNNSRSGRLEKNPGRRMAIQANSILAVVGALRLYRRNLEGNVGTLMREIIKESLLYPDALLRQAAAESLGRLSELGGTSFMAAQIQFCVTQVVNNTDPSNRAGCALAFGQIYSHVGSLAAGPVLKTIVDVLLSLSADPHPLVHFHALQALSLVIDAASLSYAPFTNQTLGLLSKLYLQDTHEPEGGTPGSVNLRGDLPAYQAICRVADALIGVLGPELQESDKVRDLILILLREFVKEANDDGIAVEAIKATQHFLMFAPDAMDHASLVSTLRSQLSSTRQPLKVAAVNSVYQLVQRDAGLMSKLGGDGLVQELFALLDDDPRIEGVRHAITSWLRQTADANPSGWIDLCQRIMSRSTGSNVKADSSSTGTPMISFVDEESQGLGLEAEGGARPGAGSARTSSRWRTQLFALQCLHEVFLTVKKSGRREHFDIARARALRAPRRGLLISRVGDLIKMAFTASTAQVMEIRLEGLVVLRDVIENFGQSQDLDFDEALLLDQYQAPIAAALTPAFAADSYPKCSPRPSKSAPSLSIEKMGRILKLLTTALESCKESDMSSLGDVKDLSSTAAVMLKTSIFAAWAQFQTASVTQPYLDEVIRPHLPLLCPFWVASLREYARVRTDPDAASSDSGAGGAAFDSVYSGLSRETALPFYERSWPQMLHAVGTLLKANNPHMLRAVDGLDTSPSSTDSESLISTKGRDDPALFFWVLFGLSFEALCGGRPSVQAIALDALVGLMRTEVSGPAMLEASLFEEVCNLCYRLAITEGPEIKQRVMEIVLVLAGNFAKEAMRKEGGAASANGSDGPSLRGDAKMTQCLRVATCVLRESIPSSSSSHRPNALNQAGYVSLIKSAFSSFADLADLHPPPMREELYAIAFHFYSQLLRDESVEVDLVSPTLPALKALCDRGFHMRNGPLSTLPKVVNGMLSACLQNVDGMRGRQGPAAALKTRSNLLAGVLLLTTLPSHVKVGREVVEHACFLITDTALAGDSEVATTALHCLTSLLAAASRGPGVLQFCVGQLLPGLIEYIARAAEADYAAGDPKLVALAEVLKAFVGVLSTVPIDRRTQSLSILLPVLILLLSPSTTPPIPPCHTLAITHLLQLAASHSFNFKEATAALGEEQRKLLESSIRAQVGGGRKTEQTAEAPKISLKSFG</sequence>
<dbReference type="Pfam" id="PF25808">
    <property type="entry name" value="TPR_LAA1_C"/>
    <property type="match status" value="1"/>
</dbReference>
<evidence type="ECO:0000259" key="3">
    <source>
        <dbReference type="Pfam" id="PF25808"/>
    </source>
</evidence>
<dbReference type="InterPro" id="IPR011989">
    <property type="entry name" value="ARM-like"/>
</dbReference>
<dbReference type="Pfam" id="PF20210">
    <property type="entry name" value="Laa1_Sip1_HTR5"/>
    <property type="match status" value="1"/>
</dbReference>
<comment type="caution">
    <text evidence="4">The sequence shown here is derived from an EMBL/GenBank/DDBJ whole genome shotgun (WGS) entry which is preliminary data.</text>
</comment>
<gene>
    <name evidence="4" type="ORF">BCR35DRAFT_305434</name>
</gene>
<name>A0A1Y2F192_9BASI</name>
<dbReference type="GO" id="GO:0042147">
    <property type="term" value="P:retrograde transport, endosome to Golgi"/>
    <property type="evidence" value="ECO:0007669"/>
    <property type="project" value="TreeGrafter"/>
</dbReference>
<dbReference type="InParanoid" id="A0A1Y2F192"/>
<dbReference type="InterPro" id="IPR057981">
    <property type="entry name" value="TPR_LAA1-like_C"/>
</dbReference>
<organism evidence="4 5">
    <name type="scientific">Leucosporidium creatinivorum</name>
    <dbReference type="NCBI Taxonomy" id="106004"/>
    <lineage>
        <taxon>Eukaryota</taxon>
        <taxon>Fungi</taxon>
        <taxon>Dikarya</taxon>
        <taxon>Basidiomycota</taxon>
        <taxon>Pucciniomycotina</taxon>
        <taxon>Microbotryomycetes</taxon>
        <taxon>Leucosporidiales</taxon>
        <taxon>Leucosporidium</taxon>
    </lineage>
</organism>
<dbReference type="InterPro" id="IPR040108">
    <property type="entry name" value="Laa1/Sip1/HEATR5"/>
</dbReference>
<dbReference type="Pfam" id="PF25468">
    <property type="entry name" value="HEAT_HEATR5A"/>
    <property type="match status" value="1"/>
</dbReference>
<proteinExistence type="inferred from homology"/>
<dbReference type="GO" id="GO:0030139">
    <property type="term" value="C:endocytic vesicle"/>
    <property type="evidence" value="ECO:0007669"/>
    <property type="project" value="TreeGrafter"/>
</dbReference>
<dbReference type="SUPFAM" id="SSF48371">
    <property type="entry name" value="ARM repeat"/>
    <property type="match status" value="3"/>
</dbReference>
<dbReference type="FunCoup" id="A0A1Y2F192">
    <property type="interactions" value="206"/>
</dbReference>
<protein>
    <submittedName>
        <fullName evidence="4">Armadillo-type protein</fullName>
    </submittedName>
</protein>
<dbReference type="STRING" id="106004.A0A1Y2F192"/>
<dbReference type="Gene3D" id="1.25.10.10">
    <property type="entry name" value="Leucine-rich Repeat Variant"/>
    <property type="match status" value="2"/>
</dbReference>
<feature type="region of interest" description="Disordered" evidence="2">
    <location>
        <begin position="2056"/>
        <end position="2078"/>
    </location>
</feature>
<dbReference type="GO" id="GO:0005829">
    <property type="term" value="C:cytosol"/>
    <property type="evidence" value="ECO:0007669"/>
    <property type="project" value="GOC"/>
</dbReference>
<keyword evidence="5" id="KW-1185">Reference proteome</keyword>
<dbReference type="Proteomes" id="UP000193467">
    <property type="component" value="Unassembled WGS sequence"/>
</dbReference>
<reference evidence="4 5" key="1">
    <citation type="submission" date="2016-07" db="EMBL/GenBank/DDBJ databases">
        <title>Pervasive Adenine N6-methylation of Active Genes in Fungi.</title>
        <authorList>
            <consortium name="DOE Joint Genome Institute"/>
            <person name="Mondo S.J."/>
            <person name="Dannebaum R.O."/>
            <person name="Kuo R.C."/>
            <person name="Labutti K."/>
            <person name="Haridas S."/>
            <person name="Kuo A."/>
            <person name="Salamov A."/>
            <person name="Ahrendt S.R."/>
            <person name="Lipzen A."/>
            <person name="Sullivan W."/>
            <person name="Andreopoulos W.B."/>
            <person name="Clum A."/>
            <person name="Lindquist E."/>
            <person name="Daum C."/>
            <person name="Ramamoorthy G.K."/>
            <person name="Gryganskyi A."/>
            <person name="Culley D."/>
            <person name="Magnuson J.K."/>
            <person name="James T.Y."/>
            <person name="O'Malley M.A."/>
            <person name="Stajich J.E."/>
            <person name="Spatafora J.W."/>
            <person name="Visel A."/>
            <person name="Grigoriev I.V."/>
        </authorList>
    </citation>
    <scope>NUCLEOTIDE SEQUENCE [LARGE SCALE GENOMIC DNA]</scope>
    <source>
        <strain evidence="4 5">62-1032</strain>
    </source>
</reference>
<accession>A0A1Y2F192</accession>
<dbReference type="GO" id="GO:0008104">
    <property type="term" value="P:intracellular protein localization"/>
    <property type="evidence" value="ECO:0007669"/>
    <property type="project" value="TreeGrafter"/>
</dbReference>
<dbReference type="InterPro" id="IPR016024">
    <property type="entry name" value="ARM-type_fold"/>
</dbReference>
<dbReference type="PANTHER" id="PTHR21663:SF0">
    <property type="entry name" value="HEAT REPEAT-CONTAINING PROTEIN 5B"/>
    <property type="match status" value="1"/>
</dbReference>
<evidence type="ECO:0000256" key="2">
    <source>
        <dbReference type="SAM" id="MobiDB-lite"/>
    </source>
</evidence>
<dbReference type="GO" id="GO:0005794">
    <property type="term" value="C:Golgi apparatus"/>
    <property type="evidence" value="ECO:0007669"/>
    <property type="project" value="TreeGrafter"/>
</dbReference>
<evidence type="ECO:0000256" key="1">
    <source>
        <dbReference type="ARBA" id="ARBA00008304"/>
    </source>
</evidence>
<dbReference type="OrthoDB" id="192608at2759"/>
<feature type="region of interest" description="Disordered" evidence="2">
    <location>
        <begin position="281"/>
        <end position="323"/>
    </location>
</feature>
<evidence type="ECO:0000313" key="5">
    <source>
        <dbReference type="Proteomes" id="UP000193467"/>
    </source>
</evidence>